<reference evidence="1 2" key="1">
    <citation type="journal article" date="2009" name="Genome Res.">
        <title>Comparative genomics of protoploid Saccharomycetaceae.</title>
        <authorList>
            <consortium name="The Genolevures Consortium"/>
            <person name="Souciet J.-L."/>
            <person name="Dujon B."/>
            <person name="Gaillardin C."/>
            <person name="Johnston M."/>
            <person name="Baret P.V."/>
            <person name="Cliften P."/>
            <person name="Sherman D.J."/>
            <person name="Weissenbach J."/>
            <person name="Westhof E."/>
            <person name="Wincker P."/>
            <person name="Jubin C."/>
            <person name="Poulain J."/>
            <person name="Barbe V."/>
            <person name="Segurens B."/>
            <person name="Artiguenave F."/>
            <person name="Anthouard V."/>
            <person name="Vacherie B."/>
            <person name="Val M.-E."/>
            <person name="Fulton R.S."/>
            <person name="Minx P."/>
            <person name="Wilson R."/>
            <person name="Durrens P."/>
            <person name="Jean G."/>
            <person name="Marck C."/>
            <person name="Martin T."/>
            <person name="Nikolski M."/>
            <person name="Rolland T."/>
            <person name="Seret M.-L."/>
            <person name="Casaregola S."/>
            <person name="Despons L."/>
            <person name="Fairhead C."/>
            <person name="Fischer G."/>
            <person name="Lafontaine I."/>
            <person name="Leh V."/>
            <person name="Lemaire M."/>
            <person name="de Montigny J."/>
            <person name="Neuveglise C."/>
            <person name="Thierry A."/>
            <person name="Blanc-Lenfle I."/>
            <person name="Bleykasten C."/>
            <person name="Diffels J."/>
            <person name="Fritsch E."/>
            <person name="Frangeul L."/>
            <person name="Goeffon A."/>
            <person name="Jauniaux N."/>
            <person name="Kachouri-Lafond R."/>
            <person name="Payen C."/>
            <person name="Potier S."/>
            <person name="Pribylova L."/>
            <person name="Ozanne C."/>
            <person name="Richard G.-F."/>
            <person name="Sacerdot C."/>
            <person name="Straub M.-L."/>
            <person name="Talla E."/>
        </authorList>
    </citation>
    <scope>NUCLEOTIDE SEQUENCE [LARGE SCALE GENOMIC DNA]</scope>
    <source>
        <strain evidence="2">ATCC 56472 / CBS 6340 / NRRL Y-8284</strain>
    </source>
</reference>
<dbReference type="FunCoup" id="C5DES2">
    <property type="interactions" value="60"/>
</dbReference>
<dbReference type="InterPro" id="IPR013889">
    <property type="entry name" value="Karyogamy_KAR9"/>
</dbReference>
<sequence>MELASPSKKLSELLSESVDVLSSTARSLDNPKLDGDVEKNLAKLQALWQFLKDVLSSNFDDKCSPAELLDRFEWMQKSKKQFYMLCQEVADFDSKLEELLKIIEHNLAKGSVGENPELLFESFEGCWSSLESFKPVLISSKAIFEAGLEFNEILNDHLGSLDMLVDENIEKCSEIRRHTPSTEFNSGEFDKPKRVSTILLASADTGFSTLPRFPNDNEAIDSFIAVGESMNLLEGNLRLVPSTKIETFTGRKIHNKEFLSKILHQKHHTISLKYETLVAAYVSLKSDLVDTRWQFMFQVLNDSIAGDIDQVRDILLDSSRTATHIHNANRLLALSSTIEKNFNIIYQALSYSVLTIEVTEKANELASQWLALQSEIDLLDLKENYDQDIAVGLRRLSLKSTGSEDSRRSEPQSKGVGALLLQRMNIKPVIIQNTPTSVEKRNTNYANKMAPQSAAINLYEVPVLKLPEASTGSGEENKEISAELSFRKLLSKICVFSGRRSGLPIYLDRNSGYMSSLRTKLSSPMRIRLKASSQPSIRRGRIAHCVKVT</sequence>
<dbReference type="KEGG" id="lth:KLTH0C11638g"/>
<dbReference type="GO" id="GO:0030473">
    <property type="term" value="P:nuclear migration along microtubule"/>
    <property type="evidence" value="ECO:0007669"/>
    <property type="project" value="TreeGrafter"/>
</dbReference>
<dbReference type="GO" id="GO:0031578">
    <property type="term" value="P:mitotic spindle orientation checkpoint signaling"/>
    <property type="evidence" value="ECO:0007669"/>
    <property type="project" value="TreeGrafter"/>
</dbReference>
<dbReference type="AlphaFoldDB" id="C5DES2"/>
<keyword evidence="2" id="KW-1185">Reference proteome</keyword>
<dbReference type="GO" id="GO:0043332">
    <property type="term" value="C:mating projection tip"/>
    <property type="evidence" value="ECO:0007669"/>
    <property type="project" value="TreeGrafter"/>
</dbReference>
<dbReference type="Pfam" id="PF08580">
    <property type="entry name" value="KAR9"/>
    <property type="match status" value="1"/>
</dbReference>
<protein>
    <submittedName>
        <fullName evidence="1">KLTH0C11638p</fullName>
    </submittedName>
</protein>
<dbReference type="eggNOG" id="ENOG502QRQ1">
    <property type="taxonomic scope" value="Eukaryota"/>
</dbReference>
<evidence type="ECO:0000313" key="2">
    <source>
        <dbReference type="Proteomes" id="UP000002036"/>
    </source>
</evidence>
<dbReference type="EMBL" id="CU928167">
    <property type="protein sequence ID" value="CAR22283.1"/>
    <property type="molecule type" value="Genomic_DNA"/>
</dbReference>
<proteinExistence type="predicted"/>
<gene>
    <name evidence="1" type="ordered locus">KLTH0C11638g</name>
</gene>
<dbReference type="PANTHER" id="PTHR37271:SF1">
    <property type="entry name" value="KARYOGAMY PROTEIN KAR9"/>
    <property type="match status" value="1"/>
</dbReference>
<name>C5DES2_LACTC</name>
<dbReference type="PANTHER" id="PTHR37271">
    <property type="entry name" value="KARYOGAMY PROTEIN KAR9"/>
    <property type="match status" value="1"/>
</dbReference>
<dbReference type="Proteomes" id="UP000002036">
    <property type="component" value="Chromosome C"/>
</dbReference>
<dbReference type="OMA" id="ENCTHES"/>
<dbReference type="GO" id="GO:0005816">
    <property type="term" value="C:spindle pole body"/>
    <property type="evidence" value="ECO:0007669"/>
    <property type="project" value="TreeGrafter"/>
</dbReference>
<dbReference type="HOGENOM" id="CLU_496119_0_0_1"/>
<dbReference type="GO" id="GO:0005938">
    <property type="term" value="C:cell cortex"/>
    <property type="evidence" value="ECO:0007669"/>
    <property type="project" value="TreeGrafter"/>
</dbReference>
<dbReference type="OrthoDB" id="5559380at2759"/>
<dbReference type="RefSeq" id="XP_002552721.1">
    <property type="nucleotide sequence ID" value="XM_002552675.1"/>
</dbReference>
<dbReference type="InParanoid" id="C5DES2"/>
<accession>C5DES2</accession>
<dbReference type="GeneID" id="8291608"/>
<evidence type="ECO:0000313" key="1">
    <source>
        <dbReference type="EMBL" id="CAR22283.1"/>
    </source>
</evidence>
<dbReference type="GO" id="GO:0051293">
    <property type="term" value="P:establishment of spindle localization"/>
    <property type="evidence" value="ECO:0007669"/>
    <property type="project" value="TreeGrafter"/>
</dbReference>
<organism evidence="1 2">
    <name type="scientific">Lachancea thermotolerans (strain ATCC 56472 / CBS 6340 / NRRL Y-8284)</name>
    <name type="common">Yeast</name>
    <name type="synonym">Kluyveromyces thermotolerans</name>
    <dbReference type="NCBI Taxonomy" id="559295"/>
    <lineage>
        <taxon>Eukaryota</taxon>
        <taxon>Fungi</taxon>
        <taxon>Dikarya</taxon>
        <taxon>Ascomycota</taxon>
        <taxon>Saccharomycotina</taxon>
        <taxon>Saccharomycetes</taxon>
        <taxon>Saccharomycetales</taxon>
        <taxon>Saccharomycetaceae</taxon>
        <taxon>Lachancea</taxon>
    </lineage>
</organism>
<dbReference type="STRING" id="559295.C5DES2"/>